<comment type="caution">
    <text evidence="2">The sequence shown here is derived from an EMBL/GenBank/DDBJ whole genome shotgun (WGS) entry which is preliminary data.</text>
</comment>
<dbReference type="PATRIC" id="fig|889306.3.peg.2557"/>
<evidence type="ECO:0000313" key="3">
    <source>
        <dbReference type="Proteomes" id="UP000031938"/>
    </source>
</evidence>
<reference evidence="2 3" key="1">
    <citation type="submission" date="2015-01" db="EMBL/GenBank/DDBJ databases">
        <title>Genome sequencing of Jeotgalibacillus soli.</title>
        <authorList>
            <person name="Goh K.M."/>
            <person name="Chan K.-G."/>
            <person name="Yaakop A.S."/>
            <person name="Ee R."/>
            <person name="Gan H.M."/>
            <person name="Chan C.S."/>
        </authorList>
    </citation>
    <scope>NUCLEOTIDE SEQUENCE [LARGE SCALE GENOMIC DNA]</scope>
    <source>
        <strain evidence="2 3">P9</strain>
    </source>
</reference>
<accession>A0A0C2RTF9</accession>
<dbReference type="EMBL" id="JXRP01000018">
    <property type="protein sequence ID" value="KIL44999.1"/>
    <property type="molecule type" value="Genomic_DNA"/>
</dbReference>
<organism evidence="2 3">
    <name type="scientific">Jeotgalibacillus soli</name>
    <dbReference type="NCBI Taxonomy" id="889306"/>
    <lineage>
        <taxon>Bacteria</taxon>
        <taxon>Bacillati</taxon>
        <taxon>Bacillota</taxon>
        <taxon>Bacilli</taxon>
        <taxon>Bacillales</taxon>
        <taxon>Caryophanaceae</taxon>
        <taxon>Jeotgalibacillus</taxon>
    </lineage>
</organism>
<dbReference type="InterPro" id="IPR001387">
    <property type="entry name" value="Cro/C1-type_HTH"/>
</dbReference>
<keyword evidence="3" id="KW-1185">Reference proteome</keyword>
<dbReference type="Proteomes" id="UP000031938">
    <property type="component" value="Unassembled WGS sequence"/>
</dbReference>
<dbReference type="GO" id="GO:0003677">
    <property type="term" value="F:DNA binding"/>
    <property type="evidence" value="ECO:0007669"/>
    <property type="project" value="InterPro"/>
</dbReference>
<proteinExistence type="predicted"/>
<name>A0A0C2RTF9_9BACL</name>
<dbReference type="RefSeq" id="WP_041089246.1">
    <property type="nucleotide sequence ID" value="NZ_JXRP01000018.1"/>
</dbReference>
<sequence>MLKIYPNRTSIQVAMVYKGLNQKSLSEKSDISPSTFSNFMNGRYSISAKKAKKIADSLEKPIEELFEFK</sequence>
<gene>
    <name evidence="2" type="ORF">KP78_25430</name>
</gene>
<evidence type="ECO:0000313" key="2">
    <source>
        <dbReference type="EMBL" id="KIL44999.1"/>
    </source>
</evidence>
<dbReference type="PROSITE" id="PS50943">
    <property type="entry name" value="HTH_CROC1"/>
    <property type="match status" value="1"/>
</dbReference>
<dbReference type="Pfam" id="PF01381">
    <property type="entry name" value="HTH_3"/>
    <property type="match status" value="1"/>
</dbReference>
<evidence type="ECO:0000259" key="1">
    <source>
        <dbReference type="PROSITE" id="PS50943"/>
    </source>
</evidence>
<protein>
    <recommendedName>
        <fullName evidence="1">HTH cro/C1-type domain-containing protein</fullName>
    </recommendedName>
</protein>
<dbReference type="CDD" id="cd00093">
    <property type="entry name" value="HTH_XRE"/>
    <property type="match status" value="1"/>
</dbReference>
<feature type="domain" description="HTH cro/C1-type" evidence="1">
    <location>
        <begin position="11"/>
        <end position="65"/>
    </location>
</feature>
<dbReference type="AlphaFoldDB" id="A0A0C2RTF9"/>
<dbReference type="SMART" id="SM00530">
    <property type="entry name" value="HTH_XRE"/>
    <property type="match status" value="1"/>
</dbReference>
<dbReference type="Gene3D" id="1.10.260.40">
    <property type="entry name" value="lambda repressor-like DNA-binding domains"/>
    <property type="match status" value="1"/>
</dbReference>
<dbReference type="OrthoDB" id="2974379at2"/>
<dbReference type="SUPFAM" id="SSF47413">
    <property type="entry name" value="lambda repressor-like DNA-binding domains"/>
    <property type="match status" value="1"/>
</dbReference>
<dbReference type="STRING" id="889306.KP78_25430"/>
<dbReference type="InterPro" id="IPR010982">
    <property type="entry name" value="Lambda_DNA-bd_dom_sf"/>
</dbReference>